<dbReference type="Pfam" id="PF00890">
    <property type="entry name" value="FAD_binding_2"/>
    <property type="match status" value="1"/>
</dbReference>
<dbReference type="Gene3D" id="3.90.700.10">
    <property type="entry name" value="Succinate dehydrogenase/fumarate reductase flavoprotein, catalytic domain"/>
    <property type="match status" value="1"/>
</dbReference>
<dbReference type="InterPro" id="IPR030664">
    <property type="entry name" value="SdhA/FrdA/AprA"/>
</dbReference>
<evidence type="ECO:0000256" key="8">
    <source>
        <dbReference type="ARBA" id="ARBA00023002"/>
    </source>
</evidence>
<evidence type="ECO:0000256" key="5">
    <source>
        <dbReference type="ARBA" id="ARBA00022630"/>
    </source>
</evidence>
<dbReference type="InterPro" id="IPR015939">
    <property type="entry name" value="Fum_Rdtase/Succ_DH_flav-like_C"/>
</dbReference>
<dbReference type="RefSeq" id="WP_284154209.1">
    <property type="nucleotide sequence ID" value="NZ_AP025516.1"/>
</dbReference>
<dbReference type="InterPro" id="IPR014006">
    <property type="entry name" value="Succ_Dhase_FrdA_Gneg"/>
</dbReference>
<accession>A0ABN6M5T3</accession>
<evidence type="ECO:0000256" key="9">
    <source>
        <dbReference type="ARBA" id="ARBA00023136"/>
    </source>
</evidence>
<comment type="similarity">
    <text evidence="3">Belongs to the FAD-dependent oxidoreductase 2 family. FRD/SDH subfamily.</text>
</comment>
<reference evidence="12 13" key="1">
    <citation type="submission" date="2022-01" db="EMBL/GenBank/DDBJ databases">
        <title>Desulfofustis limnae sp. nov., a novel mesophilic sulfate-reducing bacterium isolated from marsh soil.</title>
        <authorList>
            <person name="Watanabe M."/>
            <person name="Takahashi A."/>
            <person name="Kojima H."/>
            <person name="Fukui M."/>
        </authorList>
    </citation>
    <scope>NUCLEOTIDE SEQUENCE [LARGE SCALE GENOMIC DNA]</scope>
    <source>
        <strain evidence="12 13">PPLL</strain>
    </source>
</reference>
<comment type="cofactor">
    <cofactor evidence="1">
        <name>FAD</name>
        <dbReference type="ChEBI" id="CHEBI:57692"/>
    </cofactor>
</comment>
<protein>
    <submittedName>
        <fullName evidence="12">Succinate dehydrogenase flavoprotein subunit</fullName>
    </submittedName>
</protein>
<evidence type="ECO:0000256" key="3">
    <source>
        <dbReference type="ARBA" id="ARBA00008040"/>
    </source>
</evidence>
<dbReference type="InterPro" id="IPR003953">
    <property type="entry name" value="FAD-dep_OxRdtase_2_FAD-bd"/>
</dbReference>
<dbReference type="InterPro" id="IPR027477">
    <property type="entry name" value="Succ_DH/fumarate_Rdtase_cat_sf"/>
</dbReference>
<proteinExistence type="inferred from homology"/>
<dbReference type="PANTHER" id="PTHR11632:SF51">
    <property type="entry name" value="SUCCINATE DEHYDROGENASE [UBIQUINONE] FLAVOPROTEIN SUBUNIT, MITOCHONDRIAL"/>
    <property type="match status" value="1"/>
</dbReference>
<gene>
    <name evidence="12" type="primary">sdhA_1</name>
    <name evidence="12" type="ORF">DPPLL_15360</name>
</gene>
<sequence>MNGDLKIHATVHCDVLIIGAGGAALRCGAEILEKVPGASVYALTKVSHPQKSHTSTAQGGLAAVDPKDPLDAPIYHMFDTWKGSDCTADQNVVKLICESAWEQILWLENRGMHFSRDREGRLSKRTFGGHTRNFGESSVYRAVFEADRTGKGIMDTSWGETLKRGITFFNQCIAVELLLKDRRCGGCIAFQQKEGQFIRILAKATIIASGGSGQVFRVTTNCRQNTGDGLALVLQAGLPIMDPEAVQFHPTGIVGPGILASETLRSVGGILRNRDLEPFMVNYAPKMKELAPRDLVARAIESEIREGRGIVNPDHNIPHVWIDLRHLSDEVHEKQIPEVSSFFKRYVNLDTKKDLCPVRPSNHYHMGGIPTNQYGEVEDANQQVIGGLYAVGECAAASFHGFNRLGTNSILELITMGKLVAERVIDRVKGEPTRPDDSFRGDYFAARFAAYVQAVGSESVGALRNTMRTTMTEKVSVFRTEKSMTEAIEQLLELHERATRAPLTGRGLAGNQELLNRWELDNLLQVAMTISQAALHRKESRGAHFRDDYPVRQDAFNYHTLTSMNTFGAVEIGRREIDMSLFKAGGPHHEKFGYIERKY</sequence>
<dbReference type="NCBIfam" id="TIGR01812">
    <property type="entry name" value="sdhA_frdA_Gneg"/>
    <property type="match status" value="1"/>
</dbReference>
<evidence type="ECO:0000259" key="11">
    <source>
        <dbReference type="Pfam" id="PF02910"/>
    </source>
</evidence>
<evidence type="ECO:0000313" key="12">
    <source>
        <dbReference type="EMBL" id="BDD87171.1"/>
    </source>
</evidence>
<dbReference type="InterPro" id="IPR036188">
    <property type="entry name" value="FAD/NAD-bd_sf"/>
</dbReference>
<keyword evidence="8" id="KW-0560">Oxidoreductase</keyword>
<evidence type="ECO:0000256" key="2">
    <source>
        <dbReference type="ARBA" id="ARBA00004170"/>
    </source>
</evidence>
<dbReference type="InterPro" id="IPR037099">
    <property type="entry name" value="Fum_R/Succ_DH_flav-like_C_sf"/>
</dbReference>
<evidence type="ECO:0000256" key="6">
    <source>
        <dbReference type="ARBA" id="ARBA00022827"/>
    </source>
</evidence>
<feature type="domain" description="FAD-dependent oxidoreductase 2 FAD-binding" evidence="10">
    <location>
        <begin position="14"/>
        <end position="410"/>
    </location>
</feature>
<keyword evidence="4" id="KW-0813">Transport</keyword>
<keyword evidence="7" id="KW-0249">Electron transport</keyword>
<dbReference type="SUPFAM" id="SSF46977">
    <property type="entry name" value="Succinate dehydrogenase/fumarate reductase flavoprotein C-terminal domain"/>
    <property type="match status" value="1"/>
</dbReference>
<evidence type="ECO:0000259" key="10">
    <source>
        <dbReference type="Pfam" id="PF00890"/>
    </source>
</evidence>
<dbReference type="Gene3D" id="1.20.58.100">
    <property type="entry name" value="Fumarate reductase/succinate dehydrogenase flavoprotein-like, C-terminal domain"/>
    <property type="match status" value="1"/>
</dbReference>
<dbReference type="SUPFAM" id="SSF56425">
    <property type="entry name" value="Succinate dehydrogenase/fumarate reductase flavoprotein, catalytic domain"/>
    <property type="match status" value="1"/>
</dbReference>
<dbReference type="Pfam" id="PF02910">
    <property type="entry name" value="Succ_DH_flav_C"/>
    <property type="match status" value="1"/>
</dbReference>
<evidence type="ECO:0000256" key="1">
    <source>
        <dbReference type="ARBA" id="ARBA00001974"/>
    </source>
</evidence>
<keyword evidence="6" id="KW-0274">FAD</keyword>
<name>A0ABN6M5T3_9BACT</name>
<evidence type="ECO:0000313" key="13">
    <source>
        <dbReference type="Proteomes" id="UP000830055"/>
    </source>
</evidence>
<dbReference type="SUPFAM" id="SSF51905">
    <property type="entry name" value="FAD/NAD(P)-binding domain"/>
    <property type="match status" value="1"/>
</dbReference>
<keyword evidence="5" id="KW-0285">Flavoprotein</keyword>
<dbReference type="PANTHER" id="PTHR11632">
    <property type="entry name" value="SUCCINATE DEHYDROGENASE 2 FLAVOPROTEIN SUBUNIT"/>
    <property type="match status" value="1"/>
</dbReference>
<dbReference type="EMBL" id="AP025516">
    <property type="protein sequence ID" value="BDD87171.1"/>
    <property type="molecule type" value="Genomic_DNA"/>
</dbReference>
<evidence type="ECO:0000256" key="4">
    <source>
        <dbReference type="ARBA" id="ARBA00022448"/>
    </source>
</evidence>
<feature type="domain" description="Fumarate reductase/succinate dehydrogenase flavoprotein-like C-terminal" evidence="11">
    <location>
        <begin position="464"/>
        <end position="582"/>
    </location>
</feature>
<keyword evidence="13" id="KW-1185">Reference proteome</keyword>
<comment type="subcellular location">
    <subcellularLocation>
        <location evidence="2">Membrane</location>
        <topology evidence="2">Peripheral membrane protein</topology>
    </subcellularLocation>
</comment>
<organism evidence="12 13">
    <name type="scientific">Desulfofustis limnaeus</name>
    <dbReference type="NCBI Taxonomy" id="2740163"/>
    <lineage>
        <taxon>Bacteria</taxon>
        <taxon>Pseudomonadati</taxon>
        <taxon>Thermodesulfobacteriota</taxon>
        <taxon>Desulfobulbia</taxon>
        <taxon>Desulfobulbales</taxon>
        <taxon>Desulfocapsaceae</taxon>
        <taxon>Desulfofustis</taxon>
    </lineage>
</organism>
<dbReference type="Gene3D" id="3.50.50.60">
    <property type="entry name" value="FAD/NAD(P)-binding domain"/>
    <property type="match status" value="1"/>
</dbReference>
<dbReference type="Proteomes" id="UP000830055">
    <property type="component" value="Chromosome"/>
</dbReference>
<evidence type="ECO:0000256" key="7">
    <source>
        <dbReference type="ARBA" id="ARBA00022982"/>
    </source>
</evidence>
<keyword evidence="9" id="KW-0472">Membrane</keyword>